<organism evidence="1 2">
    <name type="scientific">Dallia pectoralis</name>
    <name type="common">Alaska blackfish</name>
    <dbReference type="NCBI Taxonomy" id="75939"/>
    <lineage>
        <taxon>Eukaryota</taxon>
        <taxon>Metazoa</taxon>
        <taxon>Chordata</taxon>
        <taxon>Craniata</taxon>
        <taxon>Vertebrata</taxon>
        <taxon>Euteleostomi</taxon>
        <taxon>Actinopterygii</taxon>
        <taxon>Neopterygii</taxon>
        <taxon>Teleostei</taxon>
        <taxon>Protacanthopterygii</taxon>
        <taxon>Esociformes</taxon>
        <taxon>Umbridae</taxon>
        <taxon>Dallia</taxon>
    </lineage>
</organism>
<proteinExistence type="predicted"/>
<sequence>MPRESCGGIWCRGLYSCYWKSHSDRKPKRSCCWFSVVTVAALLSLCWMYVCLTSFNDREDVNWMAFTILQHWVNWFLVVVILSAMLTVYFVLLLVFALFQLVLKESLDLHCVHKVFLFAGVVFMVLGTIGISIKWTIEWRTVLLSLQATAPFLQMGGVGALILVSWPVFKWFCNTDRTGSKVFLMAVFLSISVAIFLSPLLIQSPCLFEPGRNLTTKPKLIGHRGAPMLAPENTMMSFQRSMECGVMAFETDVQLSKDGVPFLMHDHTGHFLTRTTDVKQKFPGIDFNHSKNITWAQLQTLNAGDWFLKTNPFGSVSQLSEQEKDTAMNQSIPSLQELLGLSNAHNISVIFDLKSDLENNDTLTVVKKILDSNISQELIHWLPSEHREDVRKMAPQFRQVYDNVSEMILAGGDHLNVKYSELSTADIRSFRNKSVSVNLWVVNERWLFSLVWCSGASSVTTNACPLLMNMSQPDWTMNTRTYLSIWIAVDLGALLIMFLLFIYQWKSKKISFRLESERNLLPHSHSLWS</sequence>
<protein>
    <submittedName>
        <fullName evidence="1">Uncharacterized protein</fullName>
    </submittedName>
</protein>
<dbReference type="Proteomes" id="UP001157502">
    <property type="component" value="Chromosome 2"/>
</dbReference>
<dbReference type="EMBL" id="CM055729">
    <property type="protein sequence ID" value="KAJ8015686.1"/>
    <property type="molecule type" value="Genomic_DNA"/>
</dbReference>
<name>A0ACC2HI54_DALPE</name>
<gene>
    <name evidence="1" type="ORF">DPEC_G00028690</name>
</gene>
<accession>A0ACC2HI54</accession>
<evidence type="ECO:0000313" key="1">
    <source>
        <dbReference type="EMBL" id="KAJ8015686.1"/>
    </source>
</evidence>
<comment type="caution">
    <text evidence="1">The sequence shown here is derived from an EMBL/GenBank/DDBJ whole genome shotgun (WGS) entry which is preliminary data.</text>
</comment>
<reference evidence="1" key="1">
    <citation type="submission" date="2021-05" db="EMBL/GenBank/DDBJ databases">
        <authorList>
            <person name="Pan Q."/>
            <person name="Jouanno E."/>
            <person name="Zahm M."/>
            <person name="Klopp C."/>
            <person name="Cabau C."/>
            <person name="Louis A."/>
            <person name="Berthelot C."/>
            <person name="Parey E."/>
            <person name="Roest Crollius H."/>
            <person name="Montfort J."/>
            <person name="Robinson-Rechavi M."/>
            <person name="Bouchez O."/>
            <person name="Lampietro C."/>
            <person name="Lopez Roques C."/>
            <person name="Donnadieu C."/>
            <person name="Postlethwait J."/>
            <person name="Bobe J."/>
            <person name="Dillon D."/>
            <person name="Chandos A."/>
            <person name="von Hippel F."/>
            <person name="Guiguen Y."/>
        </authorList>
    </citation>
    <scope>NUCLEOTIDE SEQUENCE</scope>
    <source>
        <strain evidence="1">YG-Jan2019</strain>
    </source>
</reference>
<keyword evidence="2" id="KW-1185">Reference proteome</keyword>
<evidence type="ECO:0000313" key="2">
    <source>
        <dbReference type="Proteomes" id="UP001157502"/>
    </source>
</evidence>